<reference evidence="1" key="1">
    <citation type="submission" date="2020-11" db="EMBL/GenBank/DDBJ databases">
        <title>Connecting structure to function with the recovery of over 1000 high-quality activated sludge metagenome-assembled genomes encoding full-length rRNA genes using long-read sequencing.</title>
        <authorList>
            <person name="Singleton C.M."/>
            <person name="Petriglieri F."/>
            <person name="Kristensen J.M."/>
            <person name="Kirkegaard R.H."/>
            <person name="Michaelsen T.Y."/>
            <person name="Andersen M.H."/>
            <person name="Karst S.M."/>
            <person name="Dueholm M.S."/>
            <person name="Nielsen P.H."/>
            <person name="Albertsen M."/>
        </authorList>
    </citation>
    <scope>NUCLEOTIDE SEQUENCE</scope>
    <source>
        <strain evidence="1">Fred_18-Q3-R57-64_BAT3C.431</strain>
    </source>
</reference>
<dbReference type="InterPro" id="IPR036885">
    <property type="entry name" value="SWIB_MDM2_dom_sf"/>
</dbReference>
<dbReference type="AlphaFoldDB" id="A0A7T9DKU6"/>
<dbReference type="EMBL" id="CP064981">
    <property type="protein sequence ID" value="QQR93174.1"/>
    <property type="molecule type" value="Genomic_DNA"/>
</dbReference>
<dbReference type="SUPFAM" id="SSF47592">
    <property type="entry name" value="SWIB/MDM2 domain"/>
    <property type="match status" value="1"/>
</dbReference>
<organism evidence="1">
    <name type="scientific">Candidatus Iainarchaeum sp</name>
    <dbReference type="NCBI Taxonomy" id="3101447"/>
    <lineage>
        <taxon>Archaea</taxon>
        <taxon>Candidatus Iainarchaeota</taxon>
        <taxon>Candidatus Iainarchaeia</taxon>
        <taxon>Candidatus Iainarchaeales</taxon>
        <taxon>Candidatus Iainarchaeaceae</taxon>
        <taxon>Candidatus Iainarchaeum</taxon>
    </lineage>
</organism>
<evidence type="ECO:0000313" key="1">
    <source>
        <dbReference type="EMBL" id="QQR93174.1"/>
    </source>
</evidence>
<gene>
    <name evidence="1" type="ORF">IPJ89_02485</name>
</gene>
<proteinExistence type="predicted"/>
<dbReference type="Proteomes" id="UP000596004">
    <property type="component" value="Chromosome"/>
</dbReference>
<accession>A0A7T9DKU6</accession>
<protein>
    <recommendedName>
        <fullName evidence="2">DM2 domain-containing protein</fullName>
    </recommendedName>
</protein>
<sequence>MAAKKPAFGGYSISFAGQTDSLEKVFGKSPIAPSEMTKKLWAHVKSKNLSNKK</sequence>
<name>A0A7T9DKU6_9ARCH</name>
<evidence type="ECO:0008006" key="2">
    <source>
        <dbReference type="Google" id="ProtNLM"/>
    </source>
</evidence>